<keyword evidence="1" id="KW-0812">Transmembrane</keyword>
<keyword evidence="1" id="KW-1133">Transmembrane helix</keyword>
<dbReference type="InterPro" id="IPR000210">
    <property type="entry name" value="BTB/POZ_dom"/>
</dbReference>
<evidence type="ECO:0000259" key="2">
    <source>
        <dbReference type="PROSITE" id="PS50097"/>
    </source>
</evidence>
<proteinExistence type="predicted"/>
<evidence type="ECO:0000256" key="1">
    <source>
        <dbReference type="SAM" id="Phobius"/>
    </source>
</evidence>
<reference evidence="3 4" key="1">
    <citation type="submission" date="2021-08" db="EMBL/GenBank/DDBJ databases">
        <title>Draft Genome Sequence of Phanerochaete sordida strain YK-624.</title>
        <authorList>
            <person name="Mori T."/>
            <person name="Dohra H."/>
            <person name="Suzuki T."/>
            <person name="Kawagishi H."/>
            <person name="Hirai H."/>
        </authorList>
    </citation>
    <scope>NUCLEOTIDE SEQUENCE [LARGE SCALE GENOMIC DNA]</scope>
    <source>
        <strain evidence="3 4">YK-624</strain>
    </source>
</reference>
<dbReference type="Proteomes" id="UP000703269">
    <property type="component" value="Unassembled WGS sequence"/>
</dbReference>
<comment type="caution">
    <text evidence="3">The sequence shown here is derived from an EMBL/GenBank/DDBJ whole genome shotgun (WGS) entry which is preliminary data.</text>
</comment>
<evidence type="ECO:0000313" key="4">
    <source>
        <dbReference type="Proteomes" id="UP000703269"/>
    </source>
</evidence>
<organism evidence="3 4">
    <name type="scientific">Phanerochaete sordida</name>
    <dbReference type="NCBI Taxonomy" id="48140"/>
    <lineage>
        <taxon>Eukaryota</taxon>
        <taxon>Fungi</taxon>
        <taxon>Dikarya</taxon>
        <taxon>Basidiomycota</taxon>
        <taxon>Agaricomycotina</taxon>
        <taxon>Agaricomycetes</taxon>
        <taxon>Polyporales</taxon>
        <taxon>Phanerochaetaceae</taxon>
        <taxon>Phanerochaete</taxon>
    </lineage>
</organism>
<protein>
    <recommendedName>
        <fullName evidence="2">BTB domain-containing protein</fullName>
    </recommendedName>
</protein>
<accession>A0A9P3G9T1</accession>
<dbReference type="InterPro" id="IPR011333">
    <property type="entry name" value="SKP1/BTB/POZ_sf"/>
</dbReference>
<dbReference type="EMBL" id="BPQB01000017">
    <property type="protein sequence ID" value="GJE90677.1"/>
    <property type="molecule type" value="Genomic_DNA"/>
</dbReference>
<feature type="transmembrane region" description="Helical" evidence="1">
    <location>
        <begin position="353"/>
        <end position="379"/>
    </location>
</feature>
<gene>
    <name evidence="3" type="ORF">PsYK624_068210</name>
</gene>
<keyword evidence="4" id="KW-1185">Reference proteome</keyword>
<dbReference type="AlphaFoldDB" id="A0A9P3G9T1"/>
<feature type="domain" description="BTB" evidence="2">
    <location>
        <begin position="15"/>
        <end position="77"/>
    </location>
</feature>
<dbReference type="PROSITE" id="PS50097">
    <property type="entry name" value="BTB"/>
    <property type="match status" value="1"/>
</dbReference>
<name>A0A9P3G9T1_9APHY</name>
<sequence length="384" mass="42110">MQAASPPFVFDIAHADMIIRSSDGTDFPMYKVDLVRSSPIFETMFALPQPDQGTPGNGLPVIDLTESAAVLQVLLRFSLPRAPPALNDLSTIGPVLEAARKYELAPAGEACLRALERAVPREPLRVYAIACTVGIEPIVRLAARTSLRVPLAQLVDTTIVELESTSGEELRRLIKYRHDCARAAESLACLSPSGYNTSFLPADGSHDMFLCSCTSRRRSGGTGPTFPQWWNAYRQGLRAKLQVCPWEGAVRSQDAMQAFLSSGACQPCSQVSVNQVGHAVAYVSTKISEGVAGIRLEFDMRSGTLQIPARRISRTLSASQTTDAHEQDIADTDIQRVTRGLAAMYRMCRSGGFLLMMTMLRFYLSLLKILVPFFISFLARIARF</sequence>
<dbReference type="OrthoDB" id="3357985at2759"/>
<keyword evidence="1" id="KW-0472">Membrane</keyword>
<dbReference type="Gene3D" id="3.30.710.10">
    <property type="entry name" value="Potassium Channel Kv1.1, Chain A"/>
    <property type="match status" value="1"/>
</dbReference>
<evidence type="ECO:0000313" key="3">
    <source>
        <dbReference type="EMBL" id="GJE90677.1"/>
    </source>
</evidence>